<organism evidence="6 7">
    <name type="scientific">Luteolibacter yonseiensis</name>
    <dbReference type="NCBI Taxonomy" id="1144680"/>
    <lineage>
        <taxon>Bacteria</taxon>
        <taxon>Pseudomonadati</taxon>
        <taxon>Verrucomicrobiota</taxon>
        <taxon>Verrucomicrobiia</taxon>
        <taxon>Verrucomicrobiales</taxon>
        <taxon>Verrucomicrobiaceae</taxon>
        <taxon>Luteolibacter</taxon>
    </lineage>
</organism>
<keyword evidence="4" id="KW-0862">Zinc</keyword>
<dbReference type="PANTHER" id="PTHR42978:SF6">
    <property type="entry name" value="QUORUM-QUENCHING LACTONASE YTNP-RELATED"/>
    <property type="match status" value="1"/>
</dbReference>
<dbReference type="InterPro" id="IPR036866">
    <property type="entry name" value="RibonucZ/Hydroxyglut_hydro"/>
</dbReference>
<dbReference type="GO" id="GO:0016787">
    <property type="term" value="F:hydrolase activity"/>
    <property type="evidence" value="ECO:0007669"/>
    <property type="project" value="UniProtKB-KW"/>
</dbReference>
<name>A0A934R3K8_9BACT</name>
<dbReference type="SUPFAM" id="SSF56281">
    <property type="entry name" value="Metallo-hydrolase/oxidoreductase"/>
    <property type="match status" value="1"/>
</dbReference>
<evidence type="ECO:0000256" key="3">
    <source>
        <dbReference type="ARBA" id="ARBA00022801"/>
    </source>
</evidence>
<evidence type="ECO:0000256" key="2">
    <source>
        <dbReference type="ARBA" id="ARBA00022723"/>
    </source>
</evidence>
<dbReference type="PROSITE" id="PS51318">
    <property type="entry name" value="TAT"/>
    <property type="match status" value="1"/>
</dbReference>
<dbReference type="Pfam" id="PF00753">
    <property type="entry name" value="Lactamase_B"/>
    <property type="match status" value="1"/>
</dbReference>
<comment type="caution">
    <text evidence="6">The sequence shown here is derived from an EMBL/GenBank/DDBJ whole genome shotgun (WGS) entry which is preliminary data.</text>
</comment>
<keyword evidence="2" id="KW-0479">Metal-binding</keyword>
<evidence type="ECO:0000313" key="7">
    <source>
        <dbReference type="Proteomes" id="UP000600139"/>
    </source>
</evidence>
<dbReference type="PANTHER" id="PTHR42978">
    <property type="entry name" value="QUORUM-QUENCHING LACTONASE YTNP-RELATED-RELATED"/>
    <property type="match status" value="1"/>
</dbReference>
<proteinExistence type="inferred from homology"/>
<dbReference type="InterPro" id="IPR006311">
    <property type="entry name" value="TAT_signal"/>
</dbReference>
<dbReference type="InterPro" id="IPR051013">
    <property type="entry name" value="MBL_superfamily_lactonases"/>
</dbReference>
<dbReference type="RefSeq" id="WP_200349794.1">
    <property type="nucleotide sequence ID" value="NZ_BAABHZ010000010.1"/>
</dbReference>
<evidence type="ECO:0000256" key="4">
    <source>
        <dbReference type="ARBA" id="ARBA00022833"/>
    </source>
</evidence>
<dbReference type="AlphaFoldDB" id="A0A934R3K8"/>
<dbReference type="GO" id="GO:0046872">
    <property type="term" value="F:metal ion binding"/>
    <property type="evidence" value="ECO:0007669"/>
    <property type="project" value="UniProtKB-KW"/>
</dbReference>
<reference evidence="6" key="1">
    <citation type="submission" date="2021-01" db="EMBL/GenBank/DDBJ databases">
        <title>Modified the classification status of verrucomicrobia.</title>
        <authorList>
            <person name="Feng X."/>
        </authorList>
    </citation>
    <scope>NUCLEOTIDE SEQUENCE</scope>
    <source>
        <strain evidence="6">JCM 18052</strain>
    </source>
</reference>
<feature type="domain" description="Metallo-beta-lactamase" evidence="5">
    <location>
        <begin position="99"/>
        <end position="307"/>
    </location>
</feature>
<accession>A0A934R3K8</accession>
<evidence type="ECO:0000259" key="5">
    <source>
        <dbReference type="SMART" id="SM00849"/>
    </source>
</evidence>
<gene>
    <name evidence="6" type="ORF">JIN84_04415</name>
</gene>
<dbReference type="EMBL" id="JAENIK010000004">
    <property type="protein sequence ID" value="MBK1814845.1"/>
    <property type="molecule type" value="Genomic_DNA"/>
</dbReference>
<dbReference type="InterPro" id="IPR001279">
    <property type="entry name" value="Metallo-B-lactamas"/>
</dbReference>
<comment type="similarity">
    <text evidence="1">Belongs to the metallo-beta-lactamase superfamily.</text>
</comment>
<protein>
    <submittedName>
        <fullName evidence="6">MBL fold metallo-hydrolase</fullName>
    </submittedName>
</protein>
<dbReference type="Gene3D" id="3.60.15.10">
    <property type="entry name" value="Ribonuclease Z/Hydroxyacylglutathione hydrolase-like"/>
    <property type="match status" value="1"/>
</dbReference>
<sequence length="334" mass="37007">MNSSSAPGFGRRAFLGGIFAATAGGVVLGQDAKPAPKPKEHGNAIVYQFKIGEFDAWSISDGHMLFRGPLDLMWPREDQPQMKEWLESHGERMDGIPLYVNILVVRIGKEIALFDAGFGERDSTNIGWLQDGLKQAGIAPEQVTAGFLSHSHADHLAGFVAGGKPAFPNAAFYYLPEEYDFWHAKEPDFSKTKRNRAELPGMIREVCGQFDILKGVSQPAKAGTQFFNGAVTIEAAPGHTAGHAIFRIKSGNESLLHLMDLSHHHGFMFHNPNWYIAFDHDPMQSIDTRKKVFAQAAAERTRCYGFHVPWPGIGHVLPVGEGYLWHAERWSWGS</sequence>
<dbReference type="SMART" id="SM00849">
    <property type="entry name" value="Lactamase_B"/>
    <property type="match status" value="1"/>
</dbReference>
<keyword evidence="3" id="KW-0378">Hydrolase</keyword>
<evidence type="ECO:0000256" key="1">
    <source>
        <dbReference type="ARBA" id="ARBA00007749"/>
    </source>
</evidence>
<evidence type="ECO:0000313" key="6">
    <source>
        <dbReference type="EMBL" id="MBK1814845.1"/>
    </source>
</evidence>
<dbReference type="CDD" id="cd07720">
    <property type="entry name" value="OPHC2-like_MBL-fold"/>
    <property type="match status" value="1"/>
</dbReference>
<keyword evidence="7" id="KW-1185">Reference proteome</keyword>
<dbReference type="Proteomes" id="UP000600139">
    <property type="component" value="Unassembled WGS sequence"/>
</dbReference>